<dbReference type="InterPro" id="IPR032362">
    <property type="entry name" value="Ferlin_C"/>
</dbReference>
<dbReference type="InterPro" id="IPR037724">
    <property type="entry name" value="C2E_Ferlin"/>
</dbReference>
<feature type="compositionally biased region" description="Acidic residues" evidence="10">
    <location>
        <begin position="167"/>
        <end position="187"/>
    </location>
</feature>
<dbReference type="InterPro" id="IPR006614">
    <property type="entry name" value="Peroxin/Ferlin"/>
</dbReference>
<feature type="region of interest" description="Disordered" evidence="10">
    <location>
        <begin position="1111"/>
        <end position="1130"/>
    </location>
</feature>
<name>A0AAV7JKY2_9METZ</name>
<keyword evidence="6" id="KW-0106">Calcium</keyword>
<dbReference type="SMART" id="SM00693">
    <property type="entry name" value="DysFN"/>
    <property type="match status" value="2"/>
</dbReference>
<evidence type="ECO:0000256" key="8">
    <source>
        <dbReference type="ARBA" id="ARBA00022989"/>
    </source>
</evidence>
<dbReference type="Pfam" id="PF16165">
    <property type="entry name" value="Ferlin_C"/>
    <property type="match status" value="1"/>
</dbReference>
<dbReference type="Pfam" id="PF22901">
    <property type="entry name" value="dsrm_Ferlin"/>
    <property type="match status" value="1"/>
</dbReference>
<evidence type="ECO:0000256" key="3">
    <source>
        <dbReference type="ARBA" id="ARBA00022692"/>
    </source>
</evidence>
<comment type="subcellular location">
    <subcellularLocation>
        <location evidence="1">Cell membrane</location>
        <topology evidence="1">Single-pass type II membrane protein</topology>
    </subcellularLocation>
    <subcellularLocation>
        <location evidence="2">Cytoplasmic vesicle membrane</location>
        <topology evidence="2">Single-pass type II membrane protein</topology>
    </subcellularLocation>
</comment>
<comment type="caution">
    <text evidence="13">The sequence shown here is derived from an EMBL/GenBank/DDBJ whole genome shotgun (WGS) entry which is preliminary data.</text>
</comment>
<feature type="compositionally biased region" description="Basic and acidic residues" evidence="10">
    <location>
        <begin position="1471"/>
        <end position="1482"/>
    </location>
</feature>
<feature type="region of interest" description="Disordered" evidence="10">
    <location>
        <begin position="1447"/>
        <end position="1499"/>
    </location>
</feature>
<dbReference type="PANTHER" id="PTHR12546">
    <property type="entry name" value="FER-1-LIKE"/>
    <property type="match status" value="1"/>
</dbReference>
<dbReference type="SMART" id="SM00694">
    <property type="entry name" value="DysFC"/>
    <property type="match status" value="2"/>
</dbReference>
<evidence type="ECO:0000256" key="7">
    <source>
        <dbReference type="ARBA" id="ARBA00022968"/>
    </source>
</evidence>
<feature type="domain" description="C2" evidence="12">
    <location>
        <begin position="1131"/>
        <end position="1262"/>
    </location>
</feature>
<dbReference type="Gene3D" id="2.60.40.150">
    <property type="entry name" value="C2 domain"/>
    <property type="match status" value="6"/>
</dbReference>
<feature type="compositionally biased region" description="Basic residues" evidence="10">
    <location>
        <begin position="1118"/>
        <end position="1130"/>
    </location>
</feature>
<dbReference type="Pfam" id="PF08151">
    <property type="entry name" value="FerI"/>
    <property type="match status" value="1"/>
</dbReference>
<dbReference type="GO" id="GO:0005886">
    <property type="term" value="C:plasma membrane"/>
    <property type="evidence" value="ECO:0007669"/>
    <property type="project" value="UniProtKB-SubCell"/>
</dbReference>
<dbReference type="SMART" id="SM01202">
    <property type="entry name" value="FerI"/>
    <property type="match status" value="1"/>
</dbReference>
<keyword evidence="5" id="KW-0677">Repeat</keyword>
<evidence type="ECO:0000256" key="6">
    <source>
        <dbReference type="ARBA" id="ARBA00022837"/>
    </source>
</evidence>
<dbReference type="SMART" id="SM01201">
    <property type="entry name" value="FerB"/>
    <property type="match status" value="1"/>
</dbReference>
<dbReference type="CDD" id="cd04017">
    <property type="entry name" value="C2D_Ferlin"/>
    <property type="match status" value="1"/>
</dbReference>
<dbReference type="CDD" id="cd04037">
    <property type="entry name" value="C2E_Ferlin"/>
    <property type="match status" value="1"/>
</dbReference>
<keyword evidence="9 11" id="KW-0472">Membrane</keyword>
<dbReference type="CDD" id="cd04018">
    <property type="entry name" value="C2C_Ferlin"/>
    <property type="match status" value="1"/>
</dbReference>
<dbReference type="InterPro" id="IPR055072">
    <property type="entry name" value="Ferlin_DSRM"/>
</dbReference>
<proteinExistence type="predicted"/>
<dbReference type="InterPro" id="IPR037722">
    <property type="entry name" value="C2C_Ferlin"/>
</dbReference>
<dbReference type="InterPro" id="IPR037725">
    <property type="entry name" value="C2F_Ferlin"/>
</dbReference>
<dbReference type="InterPro" id="IPR037723">
    <property type="entry name" value="C2D_Ferlin"/>
</dbReference>
<feature type="domain" description="C2" evidence="12">
    <location>
        <begin position="209"/>
        <end position="331"/>
    </location>
</feature>
<evidence type="ECO:0000256" key="5">
    <source>
        <dbReference type="ARBA" id="ARBA00022737"/>
    </source>
</evidence>
<keyword evidence="4" id="KW-0479">Metal-binding</keyword>
<dbReference type="InterPro" id="IPR000008">
    <property type="entry name" value="C2_dom"/>
</dbReference>
<evidence type="ECO:0000256" key="4">
    <source>
        <dbReference type="ARBA" id="ARBA00022723"/>
    </source>
</evidence>
<dbReference type="PANTHER" id="PTHR12546:SF33">
    <property type="entry name" value="SPERM VESICLE FUSION PROTEIN FER-1"/>
    <property type="match status" value="1"/>
</dbReference>
<keyword evidence="8 11" id="KW-1133">Transmembrane helix</keyword>
<evidence type="ECO:0000313" key="14">
    <source>
        <dbReference type="Proteomes" id="UP001165289"/>
    </source>
</evidence>
<organism evidence="13 14">
    <name type="scientific">Oopsacas minuta</name>
    <dbReference type="NCBI Taxonomy" id="111878"/>
    <lineage>
        <taxon>Eukaryota</taxon>
        <taxon>Metazoa</taxon>
        <taxon>Porifera</taxon>
        <taxon>Hexactinellida</taxon>
        <taxon>Hexasterophora</taxon>
        <taxon>Lyssacinosida</taxon>
        <taxon>Leucopsacidae</taxon>
        <taxon>Oopsacas</taxon>
    </lineage>
</organism>
<evidence type="ECO:0000256" key="2">
    <source>
        <dbReference type="ARBA" id="ARBA00004483"/>
    </source>
</evidence>
<dbReference type="Proteomes" id="UP001165289">
    <property type="component" value="Unassembled WGS sequence"/>
</dbReference>
<dbReference type="EMBL" id="JAKMXF010000321">
    <property type="protein sequence ID" value="KAI6649431.1"/>
    <property type="molecule type" value="Genomic_DNA"/>
</dbReference>
<sequence>MLSIEVVSASNLKNLERIGKSDPYVKLKFQGQEKKTKVIDNNLDPEWGETLEFPIAANLSGGETLELIVMDKETIRDRVMGKASISIGQAIRSGTQAIPAQKLVDKSSKSIQGSVNLSIRYTAPQKSGGGGAGGGGGASQDAGESGGGGGDTGGDPGDPDAGGDMGDGMDGEMGDEGGDGEGGDGEEGTGAMGESKGLKSSKSAQKRAAKYKNRQARDNLPNKELDFQIRIHCIEARRLAGGGGSISPCCTICCASKSKSTSSVKSSTNPVWDETLVFNFKIRPKELFDSVVVMKVVNSKFSMKDSLIGNFKLDVGAIYDEPEHGFVQKWVLLVTDKEIGSGGTKGYLKISIGVVGPGDDPKPFPAYDSSSAHIDDIDANLLRPSGVRLQPATFKVRVFRAEDVPQMDAAFFQSFKSFLGKDCDEKKDLVDPYVQVNYAGHKISSSVKFTTCNPEWNEQINMGIRFPSMCERIRIRLYDYDRVGRDDTAGTSFLMIPRISLPGDDGFLPTFGPAWINFYGSTREFKDFTDQYDHLNKGVQEGVAFRGRVLLQLNTDLGKYPSKTREDIPAIEHRSILKTQRRFKHRLFVAFFHATQVKPHSNGVEFEVSMGSYGYREDPNAPPSSSITQETKPASDQGHYYFLPWDDKKPCCVIPCQWEDNTYRIESLNILLHISCELEKKIKGIKDLLREGKDVSPDKVAQAVINMLENLVNGLNEPMPQLSFDGATELDIQWGKYRENEIMVLKDEIYALRQNATEVEEAIEECVGFLNRIKAMAVESQISIPDLILWMIHDNERVAVARVPASEIFFSPNHMAKGLNCGKVHTRFLRQPVKDANADASDRLGAQVRFAAWLGREECTDNWEECIPGGTVVTFAETYENNVFHGFSWGTAFSPVPDWSDNYGDMSMPRESFETPKGWRWDGDWFISSADDIDYDPELKMREIQEETYEVVLRTEDDQDWENVTVTFEDDSGVEYQTPQEIKCPDGWVWKDADWNVDTNRMVDQDGWEYTNDSESRDNFQPMERGDSIMKRRRIVRLRIRAIESPELKAKVKSAQKTKETEGWEFSIFHGGPYYRIEKRKHVFRRRRWLRKMVANDKSAPCIFKFKGSGDGEDDGKKKSKKEKKAAKKAKKKALLQSPRMYMHFVKEHKWILRAYIYQARALLSGDKSGLADPYAIVSFVNKSKKTHTIKASVCPTWDETVEFKDIPIFGDPETTMASPPLVVVEFFDKDLIGKNELMGRTFATPEVRLGPEKEPIRLKWYSIFHQSLEGGELLGAFELILMDGKNEHELEIPPLSKDAKYHLVPFNVRPKLVPMRVEALAWGVRDMKKFELISVEHPLLRLVCGNYMRESDPIDKCSDNPNFSNPCIHMDCMLPKEQIYMPPLEIQILDKRPFGRTPIVGVHTIKSLESFVVPTPGSKEAEEIAMNALQCLSPRLSLADDKSIDNDIAKIKSPPKKPVEPEPLSPKKKSQGDDPGGDKDVTISIDSEVGTQDPDSQGDEFDFWSRFYSTVGDEKKSTGFVEKGFEPMIYYEREIEQTFKYFRDRTKDFQLSRGKAAERDADACGLFKGDVKVYFLPEEDQDSVPLLYKDVTQSGLQEVTVRVYVIRGKNLAPQDPNGKSDPYIKVMLGEEEVVDDKEHYIPNNLNPLFGKMFEFDARLPHQHEMKLVIMDHDFGSADDLIGHTIIDLENRLLTKYMATCGLPRNYFVAGPCKWRHHLVPSALLEKHVKEEGHGEVKWNGSTQVEISGITYCLEDFEGDELFPKIKDKDERKNRKRELGNAKQRLALYVLNQFEHVPDHIEQRKLINPIQGDLPQGYLDMFIDVFPKGEGSMPPPIDITPRKPQDMFLRIVVWNTKDVILQERSIIGGERMSDIYVKAFLRGQDKSRKTDVHYRSMDGEGMFNWRLIFPFRYLPAEQEIVIKKKEHFWNIEGTEKRLDPILVLQVWDNDLFSPDDVLGSVEFNLTRFFKPVTSARRCTINQVSWQDDLGNCDNLFKRKRMRGWWPVIANPDGNNPEITGKVEMELEILTADDAELKPAGEAQLEPNANPFLEKPNRPATSFPFFLSPWKSFKYIIWKHYKWWIMLVIFLVILILLIVIFAYSTPNYIVQFAATFLAAKTP</sequence>
<dbReference type="SMART" id="SM00239">
    <property type="entry name" value="C2"/>
    <property type="match status" value="6"/>
</dbReference>
<dbReference type="Pfam" id="PF00168">
    <property type="entry name" value="C2"/>
    <property type="match status" value="6"/>
</dbReference>
<feature type="domain" description="C2" evidence="12">
    <location>
        <begin position="1"/>
        <end position="100"/>
    </location>
</feature>
<feature type="domain" description="C2" evidence="12">
    <location>
        <begin position="1579"/>
        <end position="1702"/>
    </location>
</feature>
<feature type="region of interest" description="Disordered" evidence="10">
    <location>
        <begin position="125"/>
        <end position="217"/>
    </location>
</feature>
<gene>
    <name evidence="13" type="ORF">LOD99_11796</name>
</gene>
<protein>
    <submittedName>
        <fullName evidence="13">Myoferlin-like</fullName>
    </submittedName>
</protein>
<dbReference type="InterPro" id="IPR035892">
    <property type="entry name" value="C2_domain_sf"/>
</dbReference>
<feature type="compositionally biased region" description="Basic residues" evidence="10">
    <location>
        <begin position="204"/>
        <end position="214"/>
    </location>
</feature>
<dbReference type="SUPFAM" id="SSF49562">
    <property type="entry name" value="C2 domain (Calcium/lipid-binding domain, CaLB)"/>
    <property type="match status" value="7"/>
</dbReference>
<dbReference type="CDD" id="cd08374">
    <property type="entry name" value="C2F_Ferlin"/>
    <property type="match status" value="1"/>
</dbReference>
<evidence type="ECO:0000256" key="11">
    <source>
        <dbReference type="SAM" id="Phobius"/>
    </source>
</evidence>
<reference evidence="13 14" key="1">
    <citation type="journal article" date="2023" name="BMC Biol.">
        <title>The compact genome of the sponge Oopsacas minuta (Hexactinellida) is lacking key metazoan core genes.</title>
        <authorList>
            <person name="Santini S."/>
            <person name="Schenkelaars Q."/>
            <person name="Jourda C."/>
            <person name="Duchesne M."/>
            <person name="Belahbib H."/>
            <person name="Rocher C."/>
            <person name="Selva M."/>
            <person name="Riesgo A."/>
            <person name="Vervoort M."/>
            <person name="Leys S.P."/>
            <person name="Kodjabachian L."/>
            <person name="Le Bivic A."/>
            <person name="Borchiellini C."/>
            <person name="Claverie J.M."/>
            <person name="Renard E."/>
        </authorList>
    </citation>
    <scope>NUCLEOTIDE SEQUENCE [LARGE SCALE GENOMIC DNA]</scope>
    <source>
        <strain evidence="13">SPO-2</strain>
    </source>
</reference>
<dbReference type="InterPro" id="IPR012968">
    <property type="entry name" value="FerIin_dom"/>
</dbReference>
<evidence type="ECO:0000256" key="10">
    <source>
        <dbReference type="SAM" id="MobiDB-lite"/>
    </source>
</evidence>
<dbReference type="PROSITE" id="PS50004">
    <property type="entry name" value="C2"/>
    <property type="match status" value="6"/>
</dbReference>
<feature type="domain" description="C2" evidence="12">
    <location>
        <begin position="373"/>
        <end position="511"/>
    </location>
</feature>
<dbReference type="GO" id="GO:0007009">
    <property type="term" value="P:plasma membrane organization"/>
    <property type="evidence" value="ECO:0007669"/>
    <property type="project" value="TreeGrafter"/>
</dbReference>
<evidence type="ECO:0000256" key="9">
    <source>
        <dbReference type="ARBA" id="ARBA00023136"/>
    </source>
</evidence>
<feature type="transmembrane region" description="Helical" evidence="11">
    <location>
        <begin position="2082"/>
        <end position="2102"/>
    </location>
</feature>
<keyword evidence="7" id="KW-0735">Signal-anchor</keyword>
<dbReference type="InterPro" id="IPR037721">
    <property type="entry name" value="Ferlin"/>
</dbReference>
<evidence type="ECO:0000256" key="1">
    <source>
        <dbReference type="ARBA" id="ARBA00004401"/>
    </source>
</evidence>
<evidence type="ECO:0000259" key="12">
    <source>
        <dbReference type="PROSITE" id="PS50004"/>
    </source>
</evidence>
<dbReference type="GO" id="GO:0030659">
    <property type="term" value="C:cytoplasmic vesicle membrane"/>
    <property type="evidence" value="ECO:0007669"/>
    <property type="project" value="UniProtKB-SubCell"/>
</dbReference>
<accession>A0AAV7JKY2</accession>
<feature type="domain" description="C2" evidence="12">
    <location>
        <begin position="1829"/>
        <end position="1979"/>
    </location>
</feature>
<feature type="compositionally biased region" description="Gly residues" evidence="10">
    <location>
        <begin position="127"/>
        <end position="156"/>
    </location>
</feature>
<dbReference type="InterPro" id="IPR012561">
    <property type="entry name" value="Ferlin_B-domain"/>
</dbReference>
<dbReference type="GO" id="GO:0061025">
    <property type="term" value="P:membrane fusion"/>
    <property type="evidence" value="ECO:0007669"/>
    <property type="project" value="TreeGrafter"/>
</dbReference>
<dbReference type="Pfam" id="PF08150">
    <property type="entry name" value="FerB"/>
    <property type="match status" value="1"/>
</dbReference>
<evidence type="ECO:0000313" key="13">
    <source>
        <dbReference type="EMBL" id="KAI6649431.1"/>
    </source>
</evidence>
<dbReference type="GO" id="GO:0046872">
    <property type="term" value="F:metal ion binding"/>
    <property type="evidence" value="ECO:0007669"/>
    <property type="project" value="UniProtKB-KW"/>
</dbReference>
<keyword evidence="14" id="KW-1185">Reference proteome</keyword>
<keyword evidence="3 11" id="KW-0812">Transmembrane</keyword>